<keyword evidence="3" id="KW-1185">Reference proteome</keyword>
<organism evidence="2 3">
    <name type="scientific">Ustilago trichophora</name>
    <dbReference type="NCBI Taxonomy" id="86804"/>
    <lineage>
        <taxon>Eukaryota</taxon>
        <taxon>Fungi</taxon>
        <taxon>Dikarya</taxon>
        <taxon>Basidiomycota</taxon>
        <taxon>Ustilaginomycotina</taxon>
        <taxon>Ustilaginomycetes</taxon>
        <taxon>Ustilaginales</taxon>
        <taxon>Ustilaginaceae</taxon>
        <taxon>Ustilago</taxon>
    </lineage>
</organism>
<feature type="region of interest" description="Disordered" evidence="1">
    <location>
        <begin position="1"/>
        <end position="101"/>
    </location>
</feature>
<dbReference type="Proteomes" id="UP000324022">
    <property type="component" value="Unassembled WGS sequence"/>
</dbReference>
<protein>
    <submittedName>
        <fullName evidence="2">Uncharacterized protein</fullName>
    </submittedName>
</protein>
<dbReference type="EMBL" id="OOIN01000031">
    <property type="protein sequence ID" value="SPO30131.1"/>
    <property type="molecule type" value="Genomic_DNA"/>
</dbReference>
<feature type="compositionally biased region" description="Basic and acidic residues" evidence="1">
    <location>
        <begin position="62"/>
        <end position="88"/>
    </location>
</feature>
<evidence type="ECO:0000256" key="1">
    <source>
        <dbReference type="SAM" id="MobiDB-lite"/>
    </source>
</evidence>
<sequence>MPSLQPRRRAQGFYGNNGDGPHPPRGGPATLSSSQQTALLASTTSAKIQSSTGTIDLTTETSEDKVVGRSSDHLSSHQVRNPDNDARQSRSPTCRPRSPHPHCNANAHLADITPAPATFQLAHPVNCSHGLEAPTIAVNVTLNAAIRAAQAKEGNANQYCLRNNIIAVTYTPNLHISAPWGVVETRLGKMVWDKAIKYLNGEPTWYPVTTLSISKFRDAEREWIDTHFPHSMRLGATLEQWTDFTNKFCREWDIYLMHRCLFKEHCLEWTQRQLSTCNKALYGPDAPADPTIPWRGRRLQRNVPLKEALVYCLG</sequence>
<gene>
    <name evidence="2" type="ORF">UTRI_05970</name>
</gene>
<evidence type="ECO:0000313" key="3">
    <source>
        <dbReference type="Proteomes" id="UP000324022"/>
    </source>
</evidence>
<feature type="compositionally biased region" description="Basic residues" evidence="1">
    <location>
        <begin position="1"/>
        <end position="10"/>
    </location>
</feature>
<evidence type="ECO:0000313" key="2">
    <source>
        <dbReference type="EMBL" id="SPO30131.1"/>
    </source>
</evidence>
<feature type="compositionally biased region" description="Polar residues" evidence="1">
    <location>
        <begin position="47"/>
        <end position="60"/>
    </location>
</feature>
<accession>A0A5C3EKV2</accession>
<feature type="compositionally biased region" description="Low complexity" evidence="1">
    <location>
        <begin position="29"/>
        <end position="46"/>
    </location>
</feature>
<reference evidence="2 3" key="1">
    <citation type="submission" date="2018-03" db="EMBL/GenBank/DDBJ databases">
        <authorList>
            <person name="Guldener U."/>
        </authorList>
    </citation>
    <scope>NUCLEOTIDE SEQUENCE [LARGE SCALE GENOMIC DNA]</scope>
    <source>
        <strain evidence="2 3">NBRC100155</strain>
    </source>
</reference>
<name>A0A5C3EKV2_9BASI</name>
<dbReference type="AlphaFoldDB" id="A0A5C3EKV2"/>
<proteinExistence type="predicted"/>